<dbReference type="CDD" id="cd00117">
    <property type="entry name" value="TFP"/>
    <property type="match status" value="1"/>
</dbReference>
<dbReference type="OrthoDB" id="6342359at2759"/>
<dbReference type="GeneID" id="109485419"/>
<organism evidence="2 3">
    <name type="scientific">Branchiostoma belcheri</name>
    <name type="common">Amphioxus</name>
    <dbReference type="NCBI Taxonomy" id="7741"/>
    <lineage>
        <taxon>Eukaryota</taxon>
        <taxon>Metazoa</taxon>
        <taxon>Chordata</taxon>
        <taxon>Cephalochordata</taxon>
        <taxon>Leptocardii</taxon>
        <taxon>Amphioxiformes</taxon>
        <taxon>Branchiostomatidae</taxon>
        <taxon>Branchiostoma</taxon>
    </lineage>
</organism>
<dbReference type="AlphaFoldDB" id="A0A6P5ARC5"/>
<reference evidence="3" key="1">
    <citation type="submission" date="2025-08" db="UniProtKB">
        <authorList>
            <consortium name="RefSeq"/>
        </authorList>
    </citation>
    <scope>IDENTIFICATION</scope>
    <source>
        <tissue evidence="3">Gonad</tissue>
    </source>
</reference>
<dbReference type="Proteomes" id="UP000515135">
    <property type="component" value="Unplaced"/>
</dbReference>
<name>A0A6P5ARC5_BRABE</name>
<feature type="chain" id="PRO_5028144666" evidence="1">
    <location>
        <begin position="23"/>
        <end position="143"/>
    </location>
</feature>
<feature type="signal peptide" evidence="1">
    <location>
        <begin position="1"/>
        <end position="22"/>
    </location>
</feature>
<gene>
    <name evidence="3" type="primary">LOC109485419</name>
</gene>
<dbReference type="KEGG" id="bbel:109485419"/>
<evidence type="ECO:0000313" key="2">
    <source>
        <dbReference type="Proteomes" id="UP000515135"/>
    </source>
</evidence>
<dbReference type="RefSeq" id="XP_019644581.1">
    <property type="nucleotide sequence ID" value="XM_019789022.1"/>
</dbReference>
<keyword evidence="1" id="KW-0732">Signal</keyword>
<protein>
    <submittedName>
        <fullName evidence="3">Uncharacterized protein LOC109485419</fullName>
    </submittedName>
</protein>
<evidence type="ECO:0000256" key="1">
    <source>
        <dbReference type="SAM" id="SignalP"/>
    </source>
</evidence>
<accession>A0A6P5ARC5</accession>
<dbReference type="SUPFAM" id="SSF57302">
    <property type="entry name" value="Snake toxin-like"/>
    <property type="match status" value="1"/>
</dbReference>
<keyword evidence="2" id="KW-1185">Reference proteome</keyword>
<sequence length="143" mass="15344">MRHDVVLLLALGVLTCLRTGSGLTCYTCKESFRWVYYSTVCENEVTRDNSSLSSCGSSARYCMIESTSVNGIITNFERGCADTCYYGCKMSGLGVTKEICTSCCDNDGCNHGSGASAGLSSPILTLTLASSCAIFQQILLRFC</sequence>
<proteinExistence type="predicted"/>
<dbReference type="InterPro" id="IPR045860">
    <property type="entry name" value="Snake_toxin-like_sf"/>
</dbReference>
<evidence type="ECO:0000313" key="3">
    <source>
        <dbReference type="RefSeq" id="XP_019644581.1"/>
    </source>
</evidence>